<keyword evidence="5" id="KW-0999">Mitochondrion inner membrane</keyword>
<evidence type="ECO:0000313" key="12">
    <source>
        <dbReference type="EMBL" id="KAK2072927.1"/>
    </source>
</evidence>
<accession>A0AAD9I9V7</accession>
<evidence type="ECO:0000256" key="10">
    <source>
        <dbReference type="ARBA" id="ARBA00071004"/>
    </source>
</evidence>
<name>A0AAD9I9V7_9PEZI</name>
<keyword evidence="13" id="KW-1185">Reference proteome</keyword>
<protein>
    <recommendedName>
        <fullName evidence="10">Cytochrome c oxidase subunit 8, mitochondrial</fullName>
    </recommendedName>
</protein>
<dbReference type="GO" id="GO:0006123">
    <property type="term" value="P:mitochondrial electron transport, cytochrome c to oxygen"/>
    <property type="evidence" value="ECO:0007669"/>
    <property type="project" value="InterPro"/>
</dbReference>
<dbReference type="EMBL" id="JAQQPM010000006">
    <property type="protein sequence ID" value="KAK2072927.1"/>
    <property type="molecule type" value="Genomic_DNA"/>
</dbReference>
<dbReference type="Pfam" id="PF02935">
    <property type="entry name" value="COX7C"/>
    <property type="match status" value="1"/>
</dbReference>
<gene>
    <name evidence="12" type="ORF">P8C59_007250</name>
</gene>
<comment type="pathway">
    <text evidence="2">Energy metabolism; oxidative phosphorylation.</text>
</comment>
<proteinExistence type="inferred from homology"/>
<comment type="caution">
    <text evidence="12">The sequence shown here is derived from an EMBL/GenBank/DDBJ whole genome shotgun (WGS) entry which is preliminary data.</text>
</comment>
<evidence type="ECO:0000256" key="5">
    <source>
        <dbReference type="ARBA" id="ARBA00022792"/>
    </source>
</evidence>
<dbReference type="GO" id="GO:0045277">
    <property type="term" value="C:respiratory chain complex IV"/>
    <property type="evidence" value="ECO:0007669"/>
    <property type="project" value="InterPro"/>
</dbReference>
<sequence length="118" mass="13795">MLEPDLRHKLCSHHRQSKSTRNSELRILTAAQRREFKMLSRAAIRVVPRTSNSLVARRGFQTTRAQLTSPYHYPEGPRSNIPFNPKTRFFALRYWSFMGFGFALPFMIAVWQTNKPGK</sequence>
<evidence type="ECO:0000256" key="4">
    <source>
        <dbReference type="ARBA" id="ARBA00022692"/>
    </source>
</evidence>
<keyword evidence="4 11" id="KW-0812">Transmembrane</keyword>
<dbReference type="Proteomes" id="UP001217918">
    <property type="component" value="Unassembled WGS sequence"/>
</dbReference>
<evidence type="ECO:0000256" key="1">
    <source>
        <dbReference type="ARBA" id="ARBA00004434"/>
    </source>
</evidence>
<dbReference type="Gene3D" id="4.10.49.10">
    <property type="entry name" value="Cytochrome c oxidase subunit VIIc"/>
    <property type="match status" value="1"/>
</dbReference>
<evidence type="ECO:0000256" key="3">
    <source>
        <dbReference type="ARBA" id="ARBA00010514"/>
    </source>
</evidence>
<feature type="transmembrane region" description="Helical" evidence="11">
    <location>
        <begin position="94"/>
        <end position="112"/>
    </location>
</feature>
<evidence type="ECO:0000256" key="9">
    <source>
        <dbReference type="ARBA" id="ARBA00023136"/>
    </source>
</evidence>
<keyword evidence="8" id="KW-0496">Mitochondrion</keyword>
<dbReference type="PANTHER" id="PTHR13313">
    <property type="entry name" value="CYTOCHROME C OXIDASE SUBUNIT VIIC"/>
    <property type="match status" value="1"/>
</dbReference>
<dbReference type="PANTHER" id="PTHR13313:SF0">
    <property type="entry name" value="CYTOCHROME C OXIDASE SUBUNIT 7C, MITOCHONDRIAL"/>
    <property type="match status" value="1"/>
</dbReference>
<dbReference type="FunFam" id="4.10.49.10:FF:000001">
    <property type="entry name" value="Cytochrome c oxidase subunit 7C"/>
    <property type="match status" value="1"/>
</dbReference>
<reference evidence="12" key="1">
    <citation type="journal article" date="2023" name="Mol. Plant Microbe Interact.">
        <title>Elucidating the Obligate Nature and Biological Capacity of an Invasive Fungal Corn Pathogen.</title>
        <authorList>
            <person name="MacCready J.S."/>
            <person name="Roggenkamp E.M."/>
            <person name="Gdanetz K."/>
            <person name="Chilvers M.I."/>
        </authorList>
    </citation>
    <scope>NUCLEOTIDE SEQUENCE</scope>
    <source>
        <strain evidence="12">PM02</strain>
    </source>
</reference>
<dbReference type="AlphaFoldDB" id="A0AAD9I9V7"/>
<evidence type="ECO:0000256" key="2">
    <source>
        <dbReference type="ARBA" id="ARBA00004673"/>
    </source>
</evidence>
<comment type="similarity">
    <text evidence="3">Belongs to the cytochrome c oxidase VIIc family.</text>
</comment>
<comment type="subcellular location">
    <subcellularLocation>
        <location evidence="1">Mitochondrion inner membrane</location>
        <topology evidence="1">Single-pass membrane protein</topology>
    </subcellularLocation>
</comment>
<evidence type="ECO:0000256" key="11">
    <source>
        <dbReference type="SAM" id="Phobius"/>
    </source>
</evidence>
<evidence type="ECO:0000256" key="6">
    <source>
        <dbReference type="ARBA" id="ARBA00022946"/>
    </source>
</evidence>
<evidence type="ECO:0000313" key="13">
    <source>
        <dbReference type="Proteomes" id="UP001217918"/>
    </source>
</evidence>
<evidence type="ECO:0000256" key="7">
    <source>
        <dbReference type="ARBA" id="ARBA00022989"/>
    </source>
</evidence>
<dbReference type="GO" id="GO:0005743">
    <property type="term" value="C:mitochondrial inner membrane"/>
    <property type="evidence" value="ECO:0007669"/>
    <property type="project" value="UniProtKB-SubCell"/>
</dbReference>
<keyword evidence="6" id="KW-0809">Transit peptide</keyword>
<keyword evidence="7 11" id="KW-1133">Transmembrane helix</keyword>
<dbReference type="InterPro" id="IPR004202">
    <property type="entry name" value="COX7C/Cox8"/>
</dbReference>
<dbReference type="SUPFAM" id="SSF81427">
    <property type="entry name" value="Mitochondrial cytochrome c oxidase subunit VIIc (aka VIIIa)"/>
    <property type="match status" value="1"/>
</dbReference>
<keyword evidence="9 11" id="KW-0472">Membrane</keyword>
<organism evidence="12 13">
    <name type="scientific">Phyllachora maydis</name>
    <dbReference type="NCBI Taxonomy" id="1825666"/>
    <lineage>
        <taxon>Eukaryota</taxon>
        <taxon>Fungi</taxon>
        <taxon>Dikarya</taxon>
        <taxon>Ascomycota</taxon>
        <taxon>Pezizomycotina</taxon>
        <taxon>Sordariomycetes</taxon>
        <taxon>Sordariomycetidae</taxon>
        <taxon>Phyllachorales</taxon>
        <taxon>Phyllachoraceae</taxon>
        <taxon>Phyllachora</taxon>
    </lineage>
</organism>
<dbReference type="InterPro" id="IPR036636">
    <property type="entry name" value="COX7C/Cox8_sf"/>
</dbReference>
<evidence type="ECO:0000256" key="8">
    <source>
        <dbReference type="ARBA" id="ARBA00023128"/>
    </source>
</evidence>